<dbReference type="PROSITE" id="PS00674">
    <property type="entry name" value="AAA"/>
    <property type="match status" value="1"/>
</dbReference>
<dbReference type="SUPFAM" id="SSF116846">
    <property type="entry name" value="MIT domain"/>
    <property type="match status" value="1"/>
</dbReference>
<dbReference type="Pfam" id="PF00004">
    <property type="entry name" value="AAA"/>
    <property type="match status" value="1"/>
</dbReference>
<evidence type="ECO:0000256" key="2">
    <source>
        <dbReference type="ARBA" id="ARBA00006914"/>
    </source>
</evidence>
<dbReference type="SMART" id="SM00745">
    <property type="entry name" value="MIT"/>
    <property type="match status" value="1"/>
</dbReference>
<name>A0A1R2C5Y0_9CILI</name>
<evidence type="ECO:0000256" key="3">
    <source>
        <dbReference type="ARBA" id="ARBA00022741"/>
    </source>
</evidence>
<protein>
    <submittedName>
        <fullName evidence="11">Uncharacterized protein</fullName>
    </submittedName>
</protein>
<keyword evidence="5 7" id="KW-0067">ATP-binding</keyword>
<organism evidence="11 12">
    <name type="scientific">Stentor coeruleus</name>
    <dbReference type="NCBI Taxonomy" id="5963"/>
    <lineage>
        <taxon>Eukaryota</taxon>
        <taxon>Sar</taxon>
        <taxon>Alveolata</taxon>
        <taxon>Ciliophora</taxon>
        <taxon>Postciliodesmatophora</taxon>
        <taxon>Heterotrichea</taxon>
        <taxon>Heterotrichida</taxon>
        <taxon>Stentoridae</taxon>
        <taxon>Stentor</taxon>
    </lineage>
</organism>
<dbReference type="InterPro" id="IPR007330">
    <property type="entry name" value="MIT_dom"/>
</dbReference>
<dbReference type="PANTHER" id="PTHR23074:SF83">
    <property type="entry name" value="VACUOLAR PROTEIN SORTING-ASSOCIATED PROTEIN 4A"/>
    <property type="match status" value="1"/>
</dbReference>
<keyword evidence="12" id="KW-1185">Reference proteome</keyword>
<dbReference type="InterPro" id="IPR036181">
    <property type="entry name" value="MIT_dom_sf"/>
</dbReference>
<dbReference type="SMART" id="SM00382">
    <property type="entry name" value="AAA"/>
    <property type="match status" value="1"/>
</dbReference>
<evidence type="ECO:0000256" key="5">
    <source>
        <dbReference type="ARBA" id="ARBA00022840"/>
    </source>
</evidence>
<dbReference type="InterPro" id="IPR050304">
    <property type="entry name" value="MT-severing_AAA_ATPase"/>
</dbReference>
<dbReference type="OrthoDB" id="29072at2759"/>
<dbReference type="InterPro" id="IPR003593">
    <property type="entry name" value="AAA+_ATPase"/>
</dbReference>
<feature type="region of interest" description="Disordered" evidence="8">
    <location>
        <begin position="75"/>
        <end position="108"/>
    </location>
</feature>
<keyword evidence="4" id="KW-0967">Endosome</keyword>
<dbReference type="InterPro" id="IPR015415">
    <property type="entry name" value="Spast_Vps4_C"/>
</dbReference>
<dbReference type="InterPro" id="IPR041569">
    <property type="entry name" value="AAA_lid_3"/>
</dbReference>
<evidence type="ECO:0000259" key="10">
    <source>
        <dbReference type="SMART" id="SM00745"/>
    </source>
</evidence>
<keyword evidence="6" id="KW-0472">Membrane</keyword>
<feature type="domain" description="MIT" evidence="10">
    <location>
        <begin position="3"/>
        <end position="80"/>
    </location>
</feature>
<dbReference type="Gene3D" id="1.10.8.60">
    <property type="match status" value="1"/>
</dbReference>
<dbReference type="FunFam" id="3.40.50.300:FF:000043">
    <property type="entry name" value="Vacuolar protein sorting-associated protein 4"/>
    <property type="match status" value="1"/>
</dbReference>
<dbReference type="Proteomes" id="UP000187209">
    <property type="component" value="Unassembled WGS sequence"/>
</dbReference>
<comment type="subcellular location">
    <subcellularLocation>
        <location evidence="1">Endosome membrane</location>
        <topology evidence="1">Peripheral membrane protein</topology>
    </subcellularLocation>
</comment>
<dbReference type="PANTHER" id="PTHR23074">
    <property type="entry name" value="AAA DOMAIN-CONTAINING"/>
    <property type="match status" value="1"/>
</dbReference>
<dbReference type="Gene3D" id="3.40.50.300">
    <property type="entry name" value="P-loop containing nucleotide triphosphate hydrolases"/>
    <property type="match status" value="1"/>
</dbReference>
<dbReference type="FunFam" id="1.10.8.60:FF:000015">
    <property type="entry name" value="vacuolar protein sorting-associated protein 4A"/>
    <property type="match status" value="1"/>
</dbReference>
<dbReference type="AlphaFoldDB" id="A0A1R2C5Y0"/>
<keyword evidence="3 7" id="KW-0547">Nucleotide-binding</keyword>
<evidence type="ECO:0000313" key="12">
    <source>
        <dbReference type="Proteomes" id="UP000187209"/>
    </source>
</evidence>
<proteinExistence type="inferred from homology"/>
<evidence type="ECO:0000256" key="8">
    <source>
        <dbReference type="SAM" id="MobiDB-lite"/>
    </source>
</evidence>
<gene>
    <name evidence="11" type="ORF">SteCoe_14502</name>
</gene>
<comment type="caution">
    <text evidence="11">The sequence shown here is derived from an EMBL/GenBank/DDBJ whole genome shotgun (WGS) entry which is preliminary data.</text>
</comment>
<dbReference type="Pfam" id="PF09336">
    <property type="entry name" value="Vps4_C"/>
    <property type="match status" value="1"/>
</dbReference>
<dbReference type="GO" id="GO:0010008">
    <property type="term" value="C:endosome membrane"/>
    <property type="evidence" value="ECO:0007669"/>
    <property type="project" value="UniProtKB-SubCell"/>
</dbReference>
<dbReference type="GO" id="GO:0016197">
    <property type="term" value="P:endosomal transport"/>
    <property type="evidence" value="ECO:0007669"/>
    <property type="project" value="TreeGrafter"/>
</dbReference>
<accession>A0A1R2C5Y0</accession>
<dbReference type="GO" id="GO:0007033">
    <property type="term" value="P:vacuole organization"/>
    <property type="evidence" value="ECO:0007669"/>
    <property type="project" value="TreeGrafter"/>
</dbReference>
<evidence type="ECO:0000256" key="1">
    <source>
        <dbReference type="ARBA" id="ARBA00004481"/>
    </source>
</evidence>
<evidence type="ECO:0000256" key="6">
    <source>
        <dbReference type="ARBA" id="ARBA00023136"/>
    </source>
</evidence>
<dbReference type="Pfam" id="PF17862">
    <property type="entry name" value="AAA_lid_3"/>
    <property type="match status" value="1"/>
</dbReference>
<comment type="similarity">
    <text evidence="2 7">Belongs to the AAA ATPase family.</text>
</comment>
<dbReference type="Gene3D" id="1.20.58.80">
    <property type="entry name" value="Phosphotransferase system, lactose/cellobiose-type IIA subunit"/>
    <property type="match status" value="1"/>
</dbReference>
<dbReference type="EMBL" id="MPUH01000270">
    <property type="protein sequence ID" value="OMJ84423.1"/>
    <property type="molecule type" value="Genomic_DNA"/>
</dbReference>
<evidence type="ECO:0000256" key="7">
    <source>
        <dbReference type="RuleBase" id="RU003651"/>
    </source>
</evidence>
<dbReference type="GO" id="GO:0005524">
    <property type="term" value="F:ATP binding"/>
    <property type="evidence" value="ECO:0007669"/>
    <property type="project" value="UniProtKB-KW"/>
</dbReference>
<dbReference type="SUPFAM" id="SSF52540">
    <property type="entry name" value="P-loop containing nucleoside triphosphate hydrolases"/>
    <property type="match status" value="1"/>
</dbReference>
<dbReference type="InterPro" id="IPR027417">
    <property type="entry name" value="P-loop_NTPase"/>
</dbReference>
<evidence type="ECO:0000313" key="11">
    <source>
        <dbReference type="EMBL" id="OMJ84423.1"/>
    </source>
</evidence>
<sequence length="430" mass="48068">MSNDEIRKKAIDIAKRAVEEDRKSNFEEAYALYKQAIKYFIHIQKYEPNPILKNSFSEKLGEYLKRAEEISNFMHNEESPQPVLSGGVKQGTKKKPEEGKNDKDDDANAGLKKSLESAIITEKPNVKWTDVAGLANAKQILQEAVILPTRFPELFVGKVRPWKGILLYGPPGTGKSYLAKACATEASGTFFSVSSSDLVSKFMGESERLVRSLFEMARKSLPAIIFIDEIDSLCGSRSEGENDATRRIKTEFLVQMQGVGHTDDGLLVLGATNIPWELDPAIRRRFERRVYISLPEEFARRKLFELSIGDTPNDLANEDYDELARLTEGYSGSDISTVVKSALMEPIRKCQAAKYFKIVVEEGKQKHTPCSPSDPEGREMSLMDVPKGCLKPPKISAEDFFSILSSNKPSVSVGDLVKQQQFTEEFGMEG</sequence>
<evidence type="ECO:0000259" key="9">
    <source>
        <dbReference type="SMART" id="SM00382"/>
    </source>
</evidence>
<dbReference type="Pfam" id="PF04212">
    <property type="entry name" value="MIT"/>
    <property type="match status" value="1"/>
</dbReference>
<feature type="compositionally biased region" description="Basic and acidic residues" evidence="8">
    <location>
        <begin position="94"/>
        <end position="103"/>
    </location>
</feature>
<feature type="domain" description="AAA+ ATPase" evidence="9">
    <location>
        <begin position="161"/>
        <end position="296"/>
    </location>
</feature>
<dbReference type="GO" id="GO:0016887">
    <property type="term" value="F:ATP hydrolysis activity"/>
    <property type="evidence" value="ECO:0007669"/>
    <property type="project" value="InterPro"/>
</dbReference>
<dbReference type="InterPro" id="IPR003960">
    <property type="entry name" value="ATPase_AAA_CS"/>
</dbReference>
<dbReference type="InterPro" id="IPR003959">
    <property type="entry name" value="ATPase_AAA_core"/>
</dbReference>
<reference evidence="11 12" key="1">
    <citation type="submission" date="2016-11" db="EMBL/GenBank/DDBJ databases">
        <title>The macronuclear genome of Stentor coeruleus: a giant cell with tiny introns.</title>
        <authorList>
            <person name="Slabodnick M."/>
            <person name="Ruby J.G."/>
            <person name="Reiff S.B."/>
            <person name="Swart E.C."/>
            <person name="Gosai S."/>
            <person name="Prabakaran S."/>
            <person name="Witkowska E."/>
            <person name="Larue G.E."/>
            <person name="Fisher S."/>
            <person name="Freeman R.M."/>
            <person name="Gunawardena J."/>
            <person name="Chu W."/>
            <person name="Stover N.A."/>
            <person name="Gregory B.D."/>
            <person name="Nowacki M."/>
            <person name="Derisi J."/>
            <person name="Roy S.W."/>
            <person name="Marshall W.F."/>
            <person name="Sood P."/>
        </authorList>
    </citation>
    <scope>NUCLEOTIDE SEQUENCE [LARGE SCALE GENOMIC DNA]</scope>
    <source>
        <strain evidence="11">WM001</strain>
    </source>
</reference>
<evidence type="ECO:0000256" key="4">
    <source>
        <dbReference type="ARBA" id="ARBA00022753"/>
    </source>
</evidence>